<proteinExistence type="inferred from homology"/>
<feature type="binding site" evidence="12">
    <location>
        <position position="146"/>
    </location>
    <ligand>
        <name>Zn(2+)</name>
        <dbReference type="ChEBI" id="CHEBI:29105"/>
        <note>catalytic</note>
    </ligand>
</feature>
<accession>A0A1G1XYS5</accession>
<dbReference type="InterPro" id="IPR001915">
    <property type="entry name" value="Peptidase_M48"/>
</dbReference>
<feature type="transmembrane region" description="Helical" evidence="12">
    <location>
        <begin position="193"/>
        <end position="213"/>
    </location>
</feature>
<evidence type="ECO:0000256" key="7">
    <source>
        <dbReference type="ARBA" id="ARBA00022801"/>
    </source>
</evidence>
<keyword evidence="4 12" id="KW-0645">Protease</keyword>
<reference evidence="14 15" key="1">
    <citation type="journal article" date="2016" name="Nat. Commun.">
        <title>Thousands of microbial genomes shed light on interconnected biogeochemical processes in an aquifer system.</title>
        <authorList>
            <person name="Anantharaman K."/>
            <person name="Brown C.T."/>
            <person name="Hug L.A."/>
            <person name="Sharon I."/>
            <person name="Castelle C.J."/>
            <person name="Probst A.J."/>
            <person name="Thomas B.C."/>
            <person name="Singh A."/>
            <person name="Wilkins M.J."/>
            <person name="Karaoz U."/>
            <person name="Brodie E.L."/>
            <person name="Williams K.H."/>
            <person name="Hubbard S.S."/>
            <person name="Banfield J.F."/>
        </authorList>
    </citation>
    <scope>NUCLEOTIDE SEQUENCE [LARGE SCALE GENOMIC DNA]</scope>
</reference>
<feature type="active site" evidence="12">
    <location>
        <position position="143"/>
    </location>
</feature>
<keyword evidence="8 12" id="KW-0862">Zinc</keyword>
<comment type="caution">
    <text evidence="14">The sequence shown here is derived from an EMBL/GenBank/DDBJ whole genome shotgun (WGS) entry which is preliminary data.</text>
</comment>
<dbReference type="GO" id="GO:0008270">
    <property type="term" value="F:zinc ion binding"/>
    <property type="evidence" value="ECO:0007669"/>
    <property type="project" value="UniProtKB-UniRule"/>
</dbReference>
<feature type="transmembrane region" description="Helical" evidence="12">
    <location>
        <begin position="12"/>
        <end position="30"/>
    </location>
</feature>
<dbReference type="PANTHER" id="PTHR43221:SF1">
    <property type="entry name" value="PROTEASE HTPX"/>
    <property type="match status" value="1"/>
</dbReference>
<evidence type="ECO:0000313" key="14">
    <source>
        <dbReference type="EMBL" id="OGY45084.1"/>
    </source>
</evidence>
<organism evidence="14 15">
    <name type="scientific">Candidatus Buchananbacteria bacterium RIFCSPHIGHO2_01_FULL_39_14</name>
    <dbReference type="NCBI Taxonomy" id="1797532"/>
    <lineage>
        <taxon>Bacteria</taxon>
        <taxon>Candidatus Buchananiibacteriota</taxon>
    </lineage>
</organism>
<keyword evidence="10 12" id="KW-0482">Metalloprotease</keyword>
<sequence length="297" mass="32531">MYNQISSNKRKTATLMVIFIAVVLFLGWTFSRLTEMGYAGLIFAAIISVLMSLASYFQGDKIALWAAGAKGPIAKNDNPYLYRLVENLTITAGLPLPKIYVIADPAINAFACGRNPAHASIAVTAGAIEKLKNEELEGVIAHELSHVKNYDILLMTAVVILVGLLALLSDWFIRVRFWGGRDRDSKSNGQIQAILLLIGVVLLILSPIIGELIKLAISRKREFLADASGALLTRYPEGLARALEKIAEQNQPLRRANNATAHLYIANPFGGAKHLFSSLFATHPPIEERIKALRQMA</sequence>
<evidence type="ECO:0000313" key="15">
    <source>
        <dbReference type="Proteomes" id="UP000178930"/>
    </source>
</evidence>
<feature type="transmembrane region" description="Helical" evidence="12">
    <location>
        <begin position="152"/>
        <end position="173"/>
    </location>
</feature>
<keyword evidence="11 12" id="KW-0472">Membrane</keyword>
<dbReference type="CDD" id="cd07340">
    <property type="entry name" value="M48B_Htpx_like"/>
    <property type="match status" value="1"/>
</dbReference>
<comment type="subcellular location">
    <subcellularLocation>
        <location evidence="1 12">Cell membrane</location>
        <topology evidence="1 12">Multi-pass membrane protein</topology>
    </subcellularLocation>
</comment>
<keyword evidence="5 12" id="KW-0812">Transmembrane</keyword>
<keyword evidence="3 12" id="KW-1003">Cell membrane</keyword>
<dbReference type="InterPro" id="IPR050083">
    <property type="entry name" value="HtpX_protease"/>
</dbReference>
<dbReference type="EMBL" id="MHIB01000006">
    <property type="protein sequence ID" value="OGY45084.1"/>
    <property type="molecule type" value="Genomic_DNA"/>
</dbReference>
<dbReference type="STRING" id="1797532.A2729_03460"/>
<keyword evidence="7 12" id="KW-0378">Hydrolase</keyword>
<dbReference type="Gene3D" id="3.30.2010.10">
    <property type="entry name" value="Metalloproteases ('zincins'), catalytic domain"/>
    <property type="match status" value="1"/>
</dbReference>
<dbReference type="Pfam" id="PF01435">
    <property type="entry name" value="Peptidase_M48"/>
    <property type="match status" value="1"/>
</dbReference>
<evidence type="ECO:0000256" key="10">
    <source>
        <dbReference type="ARBA" id="ARBA00023049"/>
    </source>
</evidence>
<gene>
    <name evidence="12" type="primary">htpX</name>
    <name evidence="14" type="ORF">A2729_03460</name>
</gene>
<evidence type="ECO:0000259" key="13">
    <source>
        <dbReference type="Pfam" id="PF01435"/>
    </source>
</evidence>
<feature type="binding site" evidence="12">
    <location>
        <position position="222"/>
    </location>
    <ligand>
        <name>Zn(2+)</name>
        <dbReference type="ChEBI" id="CHEBI:29105"/>
        <note>catalytic</note>
    </ligand>
</feature>
<evidence type="ECO:0000256" key="3">
    <source>
        <dbReference type="ARBA" id="ARBA00022475"/>
    </source>
</evidence>
<evidence type="ECO:0000256" key="1">
    <source>
        <dbReference type="ARBA" id="ARBA00004651"/>
    </source>
</evidence>
<dbReference type="GO" id="GO:0005886">
    <property type="term" value="C:plasma membrane"/>
    <property type="evidence" value="ECO:0007669"/>
    <property type="project" value="UniProtKB-SubCell"/>
</dbReference>
<evidence type="ECO:0000256" key="2">
    <source>
        <dbReference type="ARBA" id="ARBA00009779"/>
    </source>
</evidence>
<dbReference type="AlphaFoldDB" id="A0A1G1XYS5"/>
<evidence type="ECO:0000256" key="12">
    <source>
        <dbReference type="HAMAP-Rule" id="MF_00188"/>
    </source>
</evidence>
<keyword evidence="6 12" id="KW-0479">Metal-binding</keyword>
<dbReference type="GO" id="GO:0004222">
    <property type="term" value="F:metalloendopeptidase activity"/>
    <property type="evidence" value="ECO:0007669"/>
    <property type="project" value="UniProtKB-UniRule"/>
</dbReference>
<evidence type="ECO:0000256" key="6">
    <source>
        <dbReference type="ARBA" id="ARBA00022723"/>
    </source>
</evidence>
<evidence type="ECO:0000256" key="9">
    <source>
        <dbReference type="ARBA" id="ARBA00022989"/>
    </source>
</evidence>
<comment type="cofactor">
    <cofactor evidence="12">
        <name>Zn(2+)</name>
        <dbReference type="ChEBI" id="CHEBI:29105"/>
    </cofactor>
    <text evidence="12">Binds 1 zinc ion per subunit.</text>
</comment>
<evidence type="ECO:0000256" key="5">
    <source>
        <dbReference type="ARBA" id="ARBA00022692"/>
    </source>
</evidence>
<feature type="domain" description="Peptidase M48" evidence="13">
    <location>
        <begin position="77"/>
        <end position="296"/>
    </location>
</feature>
<feature type="transmembrane region" description="Helical" evidence="12">
    <location>
        <begin position="36"/>
        <end position="57"/>
    </location>
</feature>
<dbReference type="Proteomes" id="UP000178930">
    <property type="component" value="Unassembled WGS sequence"/>
</dbReference>
<dbReference type="PANTHER" id="PTHR43221">
    <property type="entry name" value="PROTEASE HTPX"/>
    <property type="match status" value="1"/>
</dbReference>
<dbReference type="EC" id="3.4.24.-" evidence="12"/>
<comment type="similarity">
    <text evidence="2 12">Belongs to the peptidase M48B family.</text>
</comment>
<keyword evidence="9 12" id="KW-1133">Transmembrane helix</keyword>
<evidence type="ECO:0000256" key="11">
    <source>
        <dbReference type="ARBA" id="ARBA00023136"/>
    </source>
</evidence>
<dbReference type="HAMAP" id="MF_00188">
    <property type="entry name" value="Pept_M48_protease_HtpX"/>
    <property type="match status" value="1"/>
</dbReference>
<dbReference type="InterPro" id="IPR022919">
    <property type="entry name" value="Pept_M48_protease_HtpX"/>
</dbReference>
<dbReference type="GO" id="GO:0006508">
    <property type="term" value="P:proteolysis"/>
    <property type="evidence" value="ECO:0007669"/>
    <property type="project" value="UniProtKB-KW"/>
</dbReference>
<name>A0A1G1XYS5_9BACT</name>
<evidence type="ECO:0000256" key="8">
    <source>
        <dbReference type="ARBA" id="ARBA00022833"/>
    </source>
</evidence>
<feature type="binding site" evidence="12">
    <location>
        <position position="142"/>
    </location>
    <ligand>
        <name>Zn(2+)</name>
        <dbReference type="ChEBI" id="CHEBI:29105"/>
        <note>catalytic</note>
    </ligand>
</feature>
<protein>
    <recommendedName>
        <fullName evidence="12">Protease HtpX homolog</fullName>
        <ecNumber evidence="12">3.4.24.-</ecNumber>
    </recommendedName>
</protein>
<evidence type="ECO:0000256" key="4">
    <source>
        <dbReference type="ARBA" id="ARBA00022670"/>
    </source>
</evidence>